<dbReference type="InParanoid" id="A0A0D2GBB4"/>
<evidence type="ECO:0000313" key="9">
    <source>
        <dbReference type="EMBL" id="KIX12167.1"/>
    </source>
</evidence>
<dbReference type="PANTHER" id="PTHR43386">
    <property type="entry name" value="OLIGOPEPTIDE TRANSPORT SYSTEM PERMEASE PROTEIN APPC"/>
    <property type="match status" value="1"/>
</dbReference>
<evidence type="ECO:0000256" key="7">
    <source>
        <dbReference type="RuleBase" id="RU363032"/>
    </source>
</evidence>
<dbReference type="OrthoDB" id="9783218at2"/>
<feature type="transmembrane region" description="Helical" evidence="7">
    <location>
        <begin position="247"/>
        <end position="269"/>
    </location>
</feature>
<dbReference type="STRING" id="1429043.X474_20535"/>
<feature type="transmembrane region" description="Helical" evidence="7">
    <location>
        <begin position="20"/>
        <end position="42"/>
    </location>
</feature>
<keyword evidence="6 7" id="KW-0472">Membrane</keyword>
<evidence type="ECO:0000256" key="1">
    <source>
        <dbReference type="ARBA" id="ARBA00004651"/>
    </source>
</evidence>
<evidence type="ECO:0000256" key="5">
    <source>
        <dbReference type="ARBA" id="ARBA00022989"/>
    </source>
</evidence>
<dbReference type="AlphaFoldDB" id="A0A0D2GBB4"/>
<keyword evidence="5 7" id="KW-1133">Transmembrane helix</keyword>
<dbReference type="EMBL" id="AZAC01000034">
    <property type="protein sequence ID" value="KIX12167.1"/>
    <property type="molecule type" value="Genomic_DNA"/>
</dbReference>
<keyword evidence="2 7" id="KW-0813">Transport</keyword>
<comment type="similarity">
    <text evidence="7">Belongs to the binding-protein-dependent transport system permease family.</text>
</comment>
<dbReference type="SUPFAM" id="SSF161098">
    <property type="entry name" value="MetI-like"/>
    <property type="match status" value="1"/>
</dbReference>
<dbReference type="Pfam" id="PF00528">
    <property type="entry name" value="BPD_transp_1"/>
    <property type="match status" value="1"/>
</dbReference>
<dbReference type="Pfam" id="PF12911">
    <property type="entry name" value="OppC_N"/>
    <property type="match status" value="1"/>
</dbReference>
<dbReference type="Proteomes" id="UP000032233">
    <property type="component" value="Unassembled WGS sequence"/>
</dbReference>
<dbReference type="GO" id="GO:0055085">
    <property type="term" value="P:transmembrane transport"/>
    <property type="evidence" value="ECO:0007669"/>
    <property type="project" value="InterPro"/>
</dbReference>
<dbReference type="Gene3D" id="1.10.3720.10">
    <property type="entry name" value="MetI-like"/>
    <property type="match status" value="1"/>
</dbReference>
<dbReference type="InterPro" id="IPR050366">
    <property type="entry name" value="BP-dependent_transpt_permease"/>
</dbReference>
<dbReference type="PROSITE" id="PS50928">
    <property type="entry name" value="ABC_TM1"/>
    <property type="match status" value="1"/>
</dbReference>
<comment type="caution">
    <text evidence="9">The sequence shown here is derived from an EMBL/GenBank/DDBJ whole genome shotgun (WGS) entry which is preliminary data.</text>
</comment>
<evidence type="ECO:0000256" key="4">
    <source>
        <dbReference type="ARBA" id="ARBA00022692"/>
    </source>
</evidence>
<feature type="transmembrane region" description="Helical" evidence="7">
    <location>
        <begin position="120"/>
        <end position="138"/>
    </location>
</feature>
<dbReference type="InterPro" id="IPR035906">
    <property type="entry name" value="MetI-like_sf"/>
</dbReference>
<feature type="transmembrane region" description="Helical" evidence="7">
    <location>
        <begin position="83"/>
        <end position="108"/>
    </location>
</feature>
<dbReference type="PATRIC" id="fig|1429043.3.peg.4350"/>
<protein>
    <submittedName>
        <fullName evidence="9">Peptide ABC transporter permease</fullName>
    </submittedName>
</protein>
<evidence type="ECO:0000256" key="2">
    <source>
        <dbReference type="ARBA" id="ARBA00022448"/>
    </source>
</evidence>
<evidence type="ECO:0000256" key="6">
    <source>
        <dbReference type="ARBA" id="ARBA00023136"/>
    </source>
</evidence>
<name>A0A0D2GBB4_9BACT</name>
<evidence type="ECO:0000259" key="8">
    <source>
        <dbReference type="PROSITE" id="PS50928"/>
    </source>
</evidence>
<organism evidence="9 10">
    <name type="scientific">Dethiosulfatarculus sandiegensis</name>
    <dbReference type="NCBI Taxonomy" id="1429043"/>
    <lineage>
        <taxon>Bacteria</taxon>
        <taxon>Pseudomonadati</taxon>
        <taxon>Thermodesulfobacteriota</taxon>
        <taxon>Desulfarculia</taxon>
        <taxon>Desulfarculales</taxon>
        <taxon>Desulfarculaceae</taxon>
        <taxon>Dethiosulfatarculus</taxon>
    </lineage>
</organism>
<comment type="subcellular location">
    <subcellularLocation>
        <location evidence="1 7">Cell membrane</location>
        <topology evidence="1 7">Multi-pass membrane protein</topology>
    </subcellularLocation>
</comment>
<dbReference type="InterPro" id="IPR025966">
    <property type="entry name" value="OppC_N"/>
</dbReference>
<proteinExistence type="inferred from homology"/>
<keyword evidence="4 7" id="KW-0812">Transmembrane</keyword>
<feature type="domain" description="ABC transmembrane type-1" evidence="8">
    <location>
        <begin position="81"/>
        <end position="270"/>
    </location>
</feature>
<dbReference type="PANTHER" id="PTHR43386:SF1">
    <property type="entry name" value="D,D-DIPEPTIDE TRANSPORT SYSTEM PERMEASE PROTEIN DDPC-RELATED"/>
    <property type="match status" value="1"/>
</dbReference>
<keyword evidence="3" id="KW-1003">Cell membrane</keyword>
<feature type="transmembrane region" description="Helical" evidence="7">
    <location>
        <begin position="144"/>
        <end position="163"/>
    </location>
</feature>
<dbReference type="CDD" id="cd06261">
    <property type="entry name" value="TM_PBP2"/>
    <property type="match status" value="1"/>
</dbReference>
<dbReference type="InterPro" id="IPR000515">
    <property type="entry name" value="MetI-like"/>
</dbReference>
<feature type="transmembrane region" description="Helical" evidence="7">
    <location>
        <begin position="202"/>
        <end position="227"/>
    </location>
</feature>
<sequence length="282" mass="30071">MSGTISPKDGFGRRFASNRLAVAGSFVVLGLFLVALAAPWFAPYPPNQINVDAILLPPSAEHLFGTDELGRDVFSRMVYGSQVSLQVGFVSAGIATLVGVVLGALAGYYGGKVETAIMRFTDMMLCFPTFFLILAVIALLEPSIVNIMAVIGLTSWMGVARLVRAEFLTLKKREYVVAARSLGAGDSRIIFRHILPNALSPVLVALTLGVAGAILVESGLSFLGLGVQPPQASWGNILTQGKANIEIAWWLSFFPGIAILVTVLGYNLLGEGIRDALDPRIH</sequence>
<evidence type="ECO:0000313" key="10">
    <source>
        <dbReference type="Proteomes" id="UP000032233"/>
    </source>
</evidence>
<gene>
    <name evidence="9" type="ORF">X474_20535</name>
</gene>
<keyword evidence="10" id="KW-1185">Reference proteome</keyword>
<reference evidence="9 10" key="1">
    <citation type="submission" date="2013-11" db="EMBL/GenBank/DDBJ databases">
        <title>Metagenomic analysis of a methanogenic consortium involved in long chain n-alkane degradation.</title>
        <authorList>
            <person name="Davidova I.A."/>
            <person name="Callaghan A.V."/>
            <person name="Wawrik B."/>
            <person name="Pruitt S."/>
            <person name="Marks C."/>
            <person name="Duncan K.E."/>
            <person name="Suflita J.M."/>
        </authorList>
    </citation>
    <scope>NUCLEOTIDE SEQUENCE [LARGE SCALE GENOMIC DNA]</scope>
    <source>
        <strain evidence="9 10">SPR</strain>
    </source>
</reference>
<dbReference type="RefSeq" id="WP_044350971.1">
    <property type="nucleotide sequence ID" value="NZ_AZAC01000034.1"/>
</dbReference>
<evidence type="ECO:0000256" key="3">
    <source>
        <dbReference type="ARBA" id="ARBA00022475"/>
    </source>
</evidence>
<accession>A0A0D2GBB4</accession>
<dbReference type="GO" id="GO:0005886">
    <property type="term" value="C:plasma membrane"/>
    <property type="evidence" value="ECO:0007669"/>
    <property type="project" value="UniProtKB-SubCell"/>
</dbReference>